<sequence>MDQDVMAQNEPEALIRVDELWFPPDVIVIRAENKIFRVLGGILAARSTVFRDMIAFPQPANNETENIDGFPVVRLHDSAEDVTSFLRAIYDSEYFMPAPARLELSVILGILRLSHKYDVLYLYKRALDHLAAGWYTETYDGNLDDHLIYGDSTPAYSLSVISTALEVGAHWLLPFAYQCAATFSAKQLLPFLEGKMGQYALKALAAHQQMVRGIVSIQRFLIRSEPCLFAGTCDRARKIGLSHLLDDVSEGATDPFHCAEVEEYFESLTADGLCGACLEVSRAKRHEAATAFWNELPGVFGLQPWEDLRAMKQAAMGESSESDSGGEGMAD</sequence>
<dbReference type="SMART" id="SM00225">
    <property type="entry name" value="BTB"/>
    <property type="match status" value="1"/>
</dbReference>
<dbReference type="Proteomes" id="UP001218218">
    <property type="component" value="Unassembled WGS sequence"/>
</dbReference>
<evidence type="ECO:0000313" key="3">
    <source>
        <dbReference type="Proteomes" id="UP001218218"/>
    </source>
</evidence>
<dbReference type="Gene3D" id="3.30.710.10">
    <property type="entry name" value="Potassium Channel Kv1.1, Chain A"/>
    <property type="match status" value="1"/>
</dbReference>
<protein>
    <recommendedName>
        <fullName evidence="1">BTB domain-containing protein</fullName>
    </recommendedName>
</protein>
<gene>
    <name evidence="2" type="ORF">DFH08DRAFT_926582</name>
</gene>
<dbReference type="AlphaFoldDB" id="A0AAD6ZEW8"/>
<proteinExistence type="predicted"/>
<organism evidence="2 3">
    <name type="scientific">Mycena albidolilacea</name>
    <dbReference type="NCBI Taxonomy" id="1033008"/>
    <lineage>
        <taxon>Eukaryota</taxon>
        <taxon>Fungi</taxon>
        <taxon>Dikarya</taxon>
        <taxon>Basidiomycota</taxon>
        <taxon>Agaricomycotina</taxon>
        <taxon>Agaricomycetes</taxon>
        <taxon>Agaricomycetidae</taxon>
        <taxon>Agaricales</taxon>
        <taxon>Marasmiineae</taxon>
        <taxon>Mycenaceae</taxon>
        <taxon>Mycena</taxon>
    </lineage>
</organism>
<keyword evidence="3" id="KW-1185">Reference proteome</keyword>
<dbReference type="InterPro" id="IPR011333">
    <property type="entry name" value="SKP1/BTB/POZ_sf"/>
</dbReference>
<evidence type="ECO:0000313" key="2">
    <source>
        <dbReference type="EMBL" id="KAJ7320759.1"/>
    </source>
</evidence>
<dbReference type="CDD" id="cd18186">
    <property type="entry name" value="BTB_POZ_ZBTB_KLHL-like"/>
    <property type="match status" value="1"/>
</dbReference>
<dbReference type="Pfam" id="PF00651">
    <property type="entry name" value="BTB"/>
    <property type="match status" value="1"/>
</dbReference>
<feature type="domain" description="BTB" evidence="1">
    <location>
        <begin position="24"/>
        <end position="98"/>
    </location>
</feature>
<dbReference type="SUPFAM" id="SSF54695">
    <property type="entry name" value="POZ domain"/>
    <property type="match status" value="1"/>
</dbReference>
<dbReference type="EMBL" id="JARIHO010000053">
    <property type="protein sequence ID" value="KAJ7320759.1"/>
    <property type="molecule type" value="Genomic_DNA"/>
</dbReference>
<comment type="caution">
    <text evidence="2">The sequence shown here is derived from an EMBL/GenBank/DDBJ whole genome shotgun (WGS) entry which is preliminary data.</text>
</comment>
<evidence type="ECO:0000259" key="1">
    <source>
        <dbReference type="PROSITE" id="PS50097"/>
    </source>
</evidence>
<dbReference type="PROSITE" id="PS50097">
    <property type="entry name" value="BTB"/>
    <property type="match status" value="1"/>
</dbReference>
<name>A0AAD6ZEW8_9AGAR</name>
<dbReference type="InterPro" id="IPR000210">
    <property type="entry name" value="BTB/POZ_dom"/>
</dbReference>
<accession>A0AAD6ZEW8</accession>
<reference evidence="2" key="1">
    <citation type="submission" date="2023-03" db="EMBL/GenBank/DDBJ databases">
        <title>Massive genome expansion in bonnet fungi (Mycena s.s.) driven by repeated elements and novel gene families across ecological guilds.</title>
        <authorList>
            <consortium name="Lawrence Berkeley National Laboratory"/>
            <person name="Harder C.B."/>
            <person name="Miyauchi S."/>
            <person name="Viragh M."/>
            <person name="Kuo A."/>
            <person name="Thoen E."/>
            <person name="Andreopoulos B."/>
            <person name="Lu D."/>
            <person name="Skrede I."/>
            <person name="Drula E."/>
            <person name="Henrissat B."/>
            <person name="Morin E."/>
            <person name="Kohler A."/>
            <person name="Barry K."/>
            <person name="LaButti K."/>
            <person name="Morin E."/>
            <person name="Salamov A."/>
            <person name="Lipzen A."/>
            <person name="Mereny Z."/>
            <person name="Hegedus B."/>
            <person name="Baldrian P."/>
            <person name="Stursova M."/>
            <person name="Weitz H."/>
            <person name="Taylor A."/>
            <person name="Grigoriev I.V."/>
            <person name="Nagy L.G."/>
            <person name="Martin F."/>
            <person name="Kauserud H."/>
        </authorList>
    </citation>
    <scope>NUCLEOTIDE SEQUENCE</scope>
    <source>
        <strain evidence="2">CBHHK002</strain>
    </source>
</reference>